<reference evidence="3" key="1">
    <citation type="journal article" date="2020" name="Antimicrob. Agents Chemother.">
        <title>The novel macrolide resistance genes mef(D), msr(F) and msr(H) are present on resistance islands in Macrococcus canis, Macrococcus caseolyticus and Staphylococcus aureus.</title>
        <authorList>
            <person name="Schwendener S."/>
            <person name="Dona V."/>
            <person name="Perreten V."/>
        </authorList>
    </citation>
    <scope>NUCLEOTIDE SEQUENCE</scope>
    <source>
        <strain evidence="3">Epi0076A</strain>
    </source>
</reference>
<dbReference type="Gene3D" id="3.40.50.2000">
    <property type="entry name" value="Glycogen Phosphorylase B"/>
    <property type="match status" value="2"/>
</dbReference>
<dbReference type="Proteomes" id="UP000501122">
    <property type="component" value="Chromosome"/>
</dbReference>
<dbReference type="Pfam" id="PF00534">
    <property type="entry name" value="Glycos_transf_1"/>
    <property type="match status" value="1"/>
</dbReference>
<dbReference type="CDD" id="cd03820">
    <property type="entry name" value="GT4_AmsD-like"/>
    <property type="match status" value="1"/>
</dbReference>
<accession>A0AAE6X1C6</accession>
<name>A0AAE6X1C6_9STAP</name>
<sequence length="393" mass="45134">MGKNIVILVHNVYYMGGTTRAVTNLANMLDDIGHDVTVVSVFKGQQDTFFEFNDNVKLKALIDYTTFNKHSITEIMNKNIRKIFKQWSYPQIIHPDEPGIHQFSRNSEALIIKFLKHLKCDLIITTRASYNLLVAQYAPEHVIKIAQEHMLFNKHSQSLQNSIIEYYRKFDLVITLTQMDKDVYDTFINSSNVKVIPNALPKGYFNLSSDKEKCNIMISAGRFEKEKGYDLLIKSLALIKDHLKDWQLDIYGDGNEKANLQSLIDKSKLNDIVTLHPTTKNLPELLEESKMYILPSRFEGFGLVLIEAMAKHNAVISYSCPVGPLELINDEVNGLLAQTESLTDLSHQITKVIHNQSLLNTLQRNGFEYSKKFKYEIIRELWKNTIESVSKTL</sequence>
<dbReference type="PANTHER" id="PTHR12526">
    <property type="entry name" value="GLYCOSYLTRANSFERASE"/>
    <property type="match status" value="1"/>
</dbReference>
<evidence type="ECO:0000259" key="2">
    <source>
        <dbReference type="Pfam" id="PF13439"/>
    </source>
</evidence>
<proteinExistence type="predicted"/>
<evidence type="ECO:0000313" key="3">
    <source>
        <dbReference type="EMBL" id="QIH77958.1"/>
    </source>
</evidence>
<gene>
    <name evidence="3" type="ORF">GTN30_04680</name>
</gene>
<protein>
    <submittedName>
        <fullName evidence="3">Glycosyltransferase</fullName>
    </submittedName>
</protein>
<organism evidence="3 4">
    <name type="scientific">Macrococcoides canis</name>
    <dbReference type="NCBI Taxonomy" id="1855823"/>
    <lineage>
        <taxon>Bacteria</taxon>
        <taxon>Bacillati</taxon>
        <taxon>Bacillota</taxon>
        <taxon>Bacilli</taxon>
        <taxon>Bacillales</taxon>
        <taxon>Staphylococcaceae</taxon>
        <taxon>Macrococcoides</taxon>
    </lineage>
</organism>
<dbReference type="RefSeq" id="WP_164953235.1">
    <property type="nucleotide sequence ID" value="NZ_CP047363.1"/>
</dbReference>
<evidence type="ECO:0000313" key="4">
    <source>
        <dbReference type="Proteomes" id="UP000501122"/>
    </source>
</evidence>
<feature type="domain" description="Glycosyltransferase subfamily 4-like N-terminal" evidence="2">
    <location>
        <begin position="15"/>
        <end position="199"/>
    </location>
</feature>
<evidence type="ECO:0000259" key="1">
    <source>
        <dbReference type="Pfam" id="PF00534"/>
    </source>
</evidence>
<dbReference type="PANTHER" id="PTHR12526:SF630">
    <property type="entry name" value="GLYCOSYLTRANSFERASE"/>
    <property type="match status" value="1"/>
</dbReference>
<dbReference type="InterPro" id="IPR028098">
    <property type="entry name" value="Glyco_trans_4-like_N"/>
</dbReference>
<dbReference type="GO" id="GO:0016757">
    <property type="term" value="F:glycosyltransferase activity"/>
    <property type="evidence" value="ECO:0007669"/>
    <property type="project" value="InterPro"/>
</dbReference>
<dbReference type="Pfam" id="PF13439">
    <property type="entry name" value="Glyco_transf_4"/>
    <property type="match status" value="1"/>
</dbReference>
<dbReference type="EMBL" id="CP047363">
    <property type="protein sequence ID" value="QIH77958.1"/>
    <property type="molecule type" value="Genomic_DNA"/>
</dbReference>
<feature type="domain" description="Glycosyl transferase family 1" evidence="1">
    <location>
        <begin position="211"/>
        <end position="366"/>
    </location>
</feature>
<dbReference type="AlphaFoldDB" id="A0AAE6X1C6"/>
<dbReference type="InterPro" id="IPR001296">
    <property type="entry name" value="Glyco_trans_1"/>
</dbReference>
<dbReference type="SUPFAM" id="SSF53756">
    <property type="entry name" value="UDP-Glycosyltransferase/glycogen phosphorylase"/>
    <property type="match status" value="1"/>
</dbReference>